<evidence type="ECO:0000313" key="4">
    <source>
        <dbReference type="Proteomes" id="UP000678281"/>
    </source>
</evidence>
<evidence type="ECO:0000313" key="3">
    <source>
        <dbReference type="EMBL" id="MBS3847149.1"/>
    </source>
</evidence>
<accession>A0A942IBX3</accession>
<evidence type="ECO:0000256" key="1">
    <source>
        <dbReference type="SAM" id="Phobius"/>
    </source>
</evidence>
<dbReference type="EMBL" id="JAGXTP010000001">
    <property type="protein sequence ID" value="MBS3847149.1"/>
    <property type="molecule type" value="Genomic_DNA"/>
</dbReference>
<dbReference type="Proteomes" id="UP000678281">
    <property type="component" value="Unassembled WGS sequence"/>
</dbReference>
<dbReference type="RefSeq" id="WP_212656802.1">
    <property type="nucleotide sequence ID" value="NZ_JAGXTP010000001.1"/>
</dbReference>
<keyword evidence="1" id="KW-0812">Transmembrane</keyword>
<feature type="transmembrane region" description="Helical" evidence="1">
    <location>
        <begin position="21"/>
        <end position="44"/>
    </location>
</feature>
<organism evidence="3 4">
    <name type="scientific">Devosia litorisediminis</name>
    <dbReference type="NCBI Taxonomy" id="2829817"/>
    <lineage>
        <taxon>Bacteria</taxon>
        <taxon>Pseudomonadati</taxon>
        <taxon>Pseudomonadota</taxon>
        <taxon>Alphaproteobacteria</taxon>
        <taxon>Hyphomicrobiales</taxon>
        <taxon>Devosiaceae</taxon>
        <taxon>Devosia</taxon>
    </lineage>
</organism>
<keyword evidence="1" id="KW-0472">Membrane</keyword>
<protein>
    <submittedName>
        <fullName evidence="3">Pilus assembly protein</fullName>
    </submittedName>
</protein>
<name>A0A942IBX3_9HYPH</name>
<feature type="domain" description="TadE-like" evidence="2">
    <location>
        <begin position="17"/>
        <end position="56"/>
    </location>
</feature>
<dbReference type="InterPro" id="IPR012495">
    <property type="entry name" value="TadE-like_dom"/>
</dbReference>
<keyword evidence="4" id="KW-1185">Reference proteome</keyword>
<gene>
    <name evidence="3" type="ORF">KD146_00425</name>
</gene>
<sequence length="177" mass="19174">MNTQRRGLSAWIRDQRGASAVEFALFAPVLLMLLLGSVTIFHMFRTAQNLEKATYTVGDILSRQTVVSNDVMTNMLSLTTHSVAIVRDGALRVTSISRVGSGLVVDWTKTVGKTAAVGNTALPLSVVPDIANGDSVLVTETFVPYSALVSGFGLDQITFHYRAVQRPRFVGSIVFKN</sequence>
<reference evidence="3" key="1">
    <citation type="submission" date="2021-04" db="EMBL/GenBank/DDBJ databases">
        <title>Devosia litorisediminis sp. nov., isolated from a sand dune.</title>
        <authorList>
            <person name="Park S."/>
            <person name="Yoon J.-H."/>
        </authorList>
    </citation>
    <scope>NUCLEOTIDE SEQUENCE</scope>
    <source>
        <strain evidence="3">BSSL-BM10</strain>
    </source>
</reference>
<dbReference type="Pfam" id="PF07811">
    <property type="entry name" value="TadE"/>
    <property type="match status" value="1"/>
</dbReference>
<comment type="caution">
    <text evidence="3">The sequence shown here is derived from an EMBL/GenBank/DDBJ whole genome shotgun (WGS) entry which is preliminary data.</text>
</comment>
<proteinExistence type="predicted"/>
<evidence type="ECO:0000259" key="2">
    <source>
        <dbReference type="Pfam" id="PF07811"/>
    </source>
</evidence>
<dbReference type="AlphaFoldDB" id="A0A942IBX3"/>
<keyword evidence="1" id="KW-1133">Transmembrane helix</keyword>